<dbReference type="EMBL" id="KB540352">
    <property type="protein sequence ID" value="EMP32488.1"/>
    <property type="molecule type" value="Genomic_DNA"/>
</dbReference>
<proteinExistence type="predicted"/>
<name>M7BKD4_CHEMY</name>
<keyword evidence="3" id="KW-1185">Reference proteome</keyword>
<evidence type="ECO:0000313" key="3">
    <source>
        <dbReference type="Proteomes" id="UP000031443"/>
    </source>
</evidence>
<sequence>MILSGNPTTTRKSNVATTEEWESQASTSNTNAVALDEEDEEENGRQEGQELSVTPEQSSQSQNSIMAEHDGRKGTSGHNFGQGKEKLISVHVLPDPENAYKISEPYWNEHMVGLPGVRFSTGAPGQKGTLVAPVSTAEWAVKSLVSGTVGLRQTPPACRGSARLPEAVACPHTSSYA</sequence>
<feature type="region of interest" description="Disordered" evidence="1">
    <location>
        <begin position="1"/>
        <end position="83"/>
    </location>
</feature>
<evidence type="ECO:0000313" key="2">
    <source>
        <dbReference type="EMBL" id="EMP32488.1"/>
    </source>
</evidence>
<dbReference type="AlphaFoldDB" id="M7BKD4"/>
<protein>
    <submittedName>
        <fullName evidence="2">Uncharacterized protein</fullName>
    </submittedName>
</protein>
<evidence type="ECO:0000256" key="1">
    <source>
        <dbReference type="SAM" id="MobiDB-lite"/>
    </source>
</evidence>
<organism evidence="2 3">
    <name type="scientific">Chelonia mydas</name>
    <name type="common">Green sea-turtle</name>
    <name type="synonym">Chelonia agassizi</name>
    <dbReference type="NCBI Taxonomy" id="8469"/>
    <lineage>
        <taxon>Eukaryota</taxon>
        <taxon>Metazoa</taxon>
        <taxon>Chordata</taxon>
        <taxon>Craniata</taxon>
        <taxon>Vertebrata</taxon>
        <taxon>Euteleostomi</taxon>
        <taxon>Archelosauria</taxon>
        <taxon>Testudinata</taxon>
        <taxon>Testudines</taxon>
        <taxon>Cryptodira</taxon>
        <taxon>Durocryptodira</taxon>
        <taxon>Americhelydia</taxon>
        <taxon>Chelonioidea</taxon>
        <taxon>Cheloniidae</taxon>
        <taxon>Chelonia</taxon>
    </lineage>
</organism>
<gene>
    <name evidence="2" type="ORF">UY3_10362</name>
</gene>
<feature type="compositionally biased region" description="Polar residues" evidence="1">
    <location>
        <begin position="51"/>
        <end position="65"/>
    </location>
</feature>
<reference evidence="3" key="1">
    <citation type="journal article" date="2013" name="Nat. Genet.">
        <title>The draft genomes of soft-shell turtle and green sea turtle yield insights into the development and evolution of the turtle-specific body plan.</title>
        <authorList>
            <person name="Wang Z."/>
            <person name="Pascual-Anaya J."/>
            <person name="Zadissa A."/>
            <person name="Li W."/>
            <person name="Niimura Y."/>
            <person name="Huang Z."/>
            <person name="Li C."/>
            <person name="White S."/>
            <person name="Xiong Z."/>
            <person name="Fang D."/>
            <person name="Wang B."/>
            <person name="Ming Y."/>
            <person name="Chen Y."/>
            <person name="Zheng Y."/>
            <person name="Kuraku S."/>
            <person name="Pignatelli M."/>
            <person name="Herrero J."/>
            <person name="Beal K."/>
            <person name="Nozawa M."/>
            <person name="Li Q."/>
            <person name="Wang J."/>
            <person name="Zhang H."/>
            <person name="Yu L."/>
            <person name="Shigenobu S."/>
            <person name="Wang J."/>
            <person name="Liu J."/>
            <person name="Flicek P."/>
            <person name="Searle S."/>
            <person name="Wang J."/>
            <person name="Kuratani S."/>
            <person name="Yin Y."/>
            <person name="Aken B."/>
            <person name="Zhang G."/>
            <person name="Irie N."/>
        </authorList>
    </citation>
    <scope>NUCLEOTIDE SEQUENCE [LARGE SCALE GENOMIC DNA]</scope>
</reference>
<dbReference type="Proteomes" id="UP000031443">
    <property type="component" value="Unassembled WGS sequence"/>
</dbReference>
<accession>M7BKD4</accession>
<feature type="compositionally biased region" description="Polar residues" evidence="1">
    <location>
        <begin position="1"/>
        <end position="32"/>
    </location>
</feature>